<dbReference type="AlphaFoldDB" id="A0A4S2MFP7"/>
<dbReference type="InterPro" id="IPR016187">
    <property type="entry name" value="CTDL_fold"/>
</dbReference>
<comment type="caution">
    <text evidence="3">The sequence shown here is derived from an EMBL/GenBank/DDBJ whole genome shotgun (WGS) entry which is preliminary data.</text>
</comment>
<dbReference type="InterPro" id="IPR001304">
    <property type="entry name" value="C-type_lectin-like"/>
</dbReference>
<feature type="non-terminal residue" evidence="3">
    <location>
        <position position="172"/>
    </location>
</feature>
<feature type="chain" id="PRO_5020388747" description="C-type lectin domain-containing protein" evidence="1">
    <location>
        <begin position="25"/>
        <end position="172"/>
    </location>
</feature>
<name>A0A4S2MFP7_OPIFE</name>
<keyword evidence="4" id="KW-1185">Reference proteome</keyword>
<proteinExistence type="predicted"/>
<organism evidence="3 4">
    <name type="scientific">Opisthorchis felineus</name>
    <dbReference type="NCBI Taxonomy" id="147828"/>
    <lineage>
        <taxon>Eukaryota</taxon>
        <taxon>Metazoa</taxon>
        <taxon>Spiralia</taxon>
        <taxon>Lophotrochozoa</taxon>
        <taxon>Platyhelminthes</taxon>
        <taxon>Trematoda</taxon>
        <taxon>Digenea</taxon>
        <taxon>Opisthorchiida</taxon>
        <taxon>Opisthorchiata</taxon>
        <taxon>Opisthorchiidae</taxon>
        <taxon>Opisthorchis</taxon>
    </lineage>
</organism>
<reference evidence="3 4" key="1">
    <citation type="journal article" date="2019" name="BMC Genomics">
        <title>New insights from Opisthorchis felineus genome: update on genomics of the epidemiologically important liver flukes.</title>
        <authorList>
            <person name="Ershov N.I."/>
            <person name="Mordvinov V.A."/>
            <person name="Prokhortchouk E.B."/>
            <person name="Pakharukova M.Y."/>
            <person name="Gunbin K.V."/>
            <person name="Ustyantsev K."/>
            <person name="Genaev M.A."/>
            <person name="Blinov A.G."/>
            <person name="Mazur A."/>
            <person name="Boulygina E."/>
            <person name="Tsygankova S."/>
            <person name="Khrameeva E."/>
            <person name="Chekanov N."/>
            <person name="Fan G."/>
            <person name="Xiao A."/>
            <person name="Zhang H."/>
            <person name="Xu X."/>
            <person name="Yang H."/>
            <person name="Solovyev V."/>
            <person name="Lee S.M."/>
            <person name="Liu X."/>
            <person name="Afonnikov D.A."/>
            <person name="Skryabin K.G."/>
        </authorList>
    </citation>
    <scope>NUCLEOTIDE SEQUENCE [LARGE SCALE GENOMIC DNA]</scope>
    <source>
        <strain evidence="3">AK-0245</strain>
        <tissue evidence="3">Whole organism</tissue>
    </source>
</reference>
<evidence type="ECO:0000313" key="4">
    <source>
        <dbReference type="Proteomes" id="UP000308267"/>
    </source>
</evidence>
<dbReference type="SUPFAM" id="SSF56436">
    <property type="entry name" value="C-type lectin-like"/>
    <property type="match status" value="1"/>
</dbReference>
<dbReference type="OrthoDB" id="10272485at2759"/>
<dbReference type="PROSITE" id="PS50041">
    <property type="entry name" value="C_TYPE_LECTIN_2"/>
    <property type="match status" value="1"/>
</dbReference>
<dbReference type="CDD" id="cd00037">
    <property type="entry name" value="CLECT"/>
    <property type="match status" value="1"/>
</dbReference>
<dbReference type="Proteomes" id="UP000308267">
    <property type="component" value="Unassembled WGS sequence"/>
</dbReference>
<dbReference type="Gene3D" id="3.10.100.10">
    <property type="entry name" value="Mannose-Binding Protein A, subunit A"/>
    <property type="match status" value="1"/>
</dbReference>
<dbReference type="InterPro" id="IPR016186">
    <property type="entry name" value="C-type_lectin-like/link_sf"/>
</dbReference>
<evidence type="ECO:0000313" key="3">
    <source>
        <dbReference type="EMBL" id="TGZ73067.1"/>
    </source>
</evidence>
<dbReference type="EMBL" id="SJOL01003041">
    <property type="protein sequence ID" value="TGZ73067.1"/>
    <property type="molecule type" value="Genomic_DNA"/>
</dbReference>
<keyword evidence="1" id="KW-0732">Signal</keyword>
<evidence type="ECO:0000259" key="2">
    <source>
        <dbReference type="PROSITE" id="PS50041"/>
    </source>
</evidence>
<protein>
    <recommendedName>
        <fullName evidence="2">C-type lectin domain-containing protein</fullName>
    </recommendedName>
</protein>
<sequence>MKQICDVCAWGFLILVTFLLRGEAAMNCAKFINHLMQEFPVDYPEDRYYLRCTDKRCLLHVFLEKDFFSAKRICTQLTAELWIPRPGERIGYDMWIGIVGIQMNKDDMELAWGTANLEVLNEENWAALEPHHHANATCAIAKVSEKGRWVTQNCKRQFFFTCSFDLNPKPIN</sequence>
<gene>
    <name evidence="3" type="ORF">CRM22_001722</name>
</gene>
<accession>A0A4S2MFP7</accession>
<evidence type="ECO:0000256" key="1">
    <source>
        <dbReference type="SAM" id="SignalP"/>
    </source>
</evidence>
<feature type="signal peptide" evidence="1">
    <location>
        <begin position="1"/>
        <end position="24"/>
    </location>
</feature>
<feature type="domain" description="C-type lectin" evidence="2">
    <location>
        <begin position="94"/>
        <end position="163"/>
    </location>
</feature>